<evidence type="ECO:0000256" key="3">
    <source>
        <dbReference type="ARBA" id="ARBA00022980"/>
    </source>
</evidence>
<keyword evidence="6" id="KW-0687">Ribonucleoprotein</keyword>
<accession>A0A9N8WLP3</accession>
<evidence type="ECO:0000256" key="8">
    <source>
        <dbReference type="SAM" id="MobiDB-lite"/>
    </source>
</evidence>
<keyword evidence="3" id="KW-0689">Ribosomal protein</keyword>
<dbReference type="GO" id="GO:0003735">
    <property type="term" value="F:structural constituent of ribosome"/>
    <property type="evidence" value="ECO:0007669"/>
    <property type="project" value="InterPro"/>
</dbReference>
<comment type="subcellular location">
    <subcellularLocation>
        <location evidence="1">Mitochondrion matrix</location>
    </subcellularLocation>
</comment>
<dbReference type="InterPro" id="IPR005749">
    <property type="entry name" value="Ribosomal_uL15_bac-type"/>
</dbReference>
<dbReference type="EMBL" id="CAJVQA010000766">
    <property type="protein sequence ID" value="CAG8489714.1"/>
    <property type="molecule type" value="Genomic_DNA"/>
</dbReference>
<dbReference type="NCBIfam" id="TIGR01071">
    <property type="entry name" value="rplO_bact"/>
    <property type="match status" value="1"/>
</dbReference>
<feature type="domain" description="Complex 1 LYR protein" evidence="10">
    <location>
        <begin position="18"/>
        <end position="74"/>
    </location>
</feature>
<dbReference type="Gene3D" id="3.100.10.10">
    <property type="match status" value="1"/>
</dbReference>
<feature type="compositionally biased region" description="Basic residues" evidence="8">
    <location>
        <begin position="112"/>
        <end position="122"/>
    </location>
</feature>
<dbReference type="GO" id="GO:0034553">
    <property type="term" value="P:mitochondrial respiratory chain complex II assembly"/>
    <property type="evidence" value="ECO:0007669"/>
    <property type="project" value="InterPro"/>
</dbReference>
<dbReference type="FunFam" id="3.100.10.10:FF:000011">
    <property type="entry name" value="50S ribosomal subunit protein L15"/>
    <property type="match status" value="1"/>
</dbReference>
<dbReference type="InterPro" id="IPR008011">
    <property type="entry name" value="Complex1_LYR_dom"/>
</dbReference>
<dbReference type="CDD" id="cd20268">
    <property type="entry name" value="Complex1_LYR_SDHAF1_LYRM8"/>
    <property type="match status" value="1"/>
</dbReference>
<dbReference type="Pfam" id="PF00828">
    <property type="entry name" value="Ribosomal_L27A"/>
    <property type="match status" value="1"/>
</dbReference>
<dbReference type="HAMAP" id="MF_01341">
    <property type="entry name" value="Ribosomal_uL15"/>
    <property type="match status" value="1"/>
</dbReference>
<evidence type="ECO:0000256" key="5">
    <source>
        <dbReference type="ARBA" id="ARBA00023186"/>
    </source>
</evidence>
<keyword evidence="4" id="KW-0496">Mitochondrion</keyword>
<feature type="compositionally biased region" description="Polar residues" evidence="8">
    <location>
        <begin position="77"/>
        <end position="88"/>
    </location>
</feature>
<evidence type="ECO:0000256" key="1">
    <source>
        <dbReference type="ARBA" id="ARBA00004305"/>
    </source>
</evidence>
<dbReference type="InterPro" id="IPR045295">
    <property type="entry name" value="Complex1_LYR_SDHAF1_LYRM8"/>
</dbReference>
<dbReference type="Proteomes" id="UP000789759">
    <property type="component" value="Unassembled WGS sequence"/>
</dbReference>
<evidence type="ECO:0000259" key="9">
    <source>
        <dbReference type="Pfam" id="PF00828"/>
    </source>
</evidence>
<evidence type="ECO:0000259" key="10">
    <source>
        <dbReference type="Pfam" id="PF05347"/>
    </source>
</evidence>
<dbReference type="InterPro" id="IPR021131">
    <property type="entry name" value="Ribosomal_uL15/eL18"/>
</dbReference>
<proteinExistence type="inferred from homology"/>
<gene>
    <name evidence="11" type="ORF">CPELLU_LOCUS1921</name>
</gene>
<comment type="similarity">
    <text evidence="2">Belongs to the universal ribosomal protein uL15 family.</text>
</comment>
<dbReference type="InterPro" id="IPR030878">
    <property type="entry name" value="Ribosomal_uL15"/>
</dbReference>
<dbReference type="OrthoDB" id="361383at2759"/>
<dbReference type="InterPro" id="IPR036227">
    <property type="entry name" value="Ribosomal_uL15/eL18_sf"/>
</dbReference>
<feature type="domain" description="Large ribosomal subunit protein uL15/eL18" evidence="9">
    <location>
        <begin position="151"/>
        <end position="227"/>
    </location>
</feature>
<dbReference type="GO" id="GO:0006412">
    <property type="term" value="P:translation"/>
    <property type="evidence" value="ECO:0007669"/>
    <property type="project" value="InterPro"/>
</dbReference>
<reference evidence="11" key="1">
    <citation type="submission" date="2021-06" db="EMBL/GenBank/DDBJ databases">
        <authorList>
            <person name="Kallberg Y."/>
            <person name="Tangrot J."/>
            <person name="Rosling A."/>
        </authorList>
    </citation>
    <scope>NUCLEOTIDE SEQUENCE</scope>
    <source>
        <strain evidence="11">FL966</strain>
    </source>
</reference>
<dbReference type="PANTHER" id="PTHR12934:SF11">
    <property type="entry name" value="LARGE RIBOSOMAL SUBUNIT PROTEIN UL15M"/>
    <property type="match status" value="1"/>
</dbReference>
<sequence>MFPTSTALSIRRSRLQIEVIKFYRECCKAVKRKPPETQNRFQQFLRTQFRQHKISPRDHAAIEYLLRRGKKQLETYQSLGNLSDNPGATKQRKRVGRGPASGHGKTCGRGQKGQKARGGKPRRGFEGGQTPISVAFPKRGFHNRGGKTYAPLNLDRLQHWISSGRIDPSQPITMKHLLDTRCVHGVKDGVKLLADGSDYLKTPITIEVARASQAAIRAIEKAGGKVTCRYYNRLALRATIKPEKFWKIPKFAAPVKAKDIEWYSDYKNRGYLSKKLAGLPITQSNAQIAAHSI</sequence>
<evidence type="ECO:0000256" key="6">
    <source>
        <dbReference type="ARBA" id="ARBA00023274"/>
    </source>
</evidence>
<organism evidence="11 12">
    <name type="scientific">Cetraspora pellucida</name>
    <dbReference type="NCBI Taxonomy" id="1433469"/>
    <lineage>
        <taxon>Eukaryota</taxon>
        <taxon>Fungi</taxon>
        <taxon>Fungi incertae sedis</taxon>
        <taxon>Mucoromycota</taxon>
        <taxon>Glomeromycotina</taxon>
        <taxon>Glomeromycetes</taxon>
        <taxon>Diversisporales</taxon>
        <taxon>Gigasporaceae</taxon>
        <taxon>Cetraspora</taxon>
    </lineage>
</organism>
<feature type="region of interest" description="Disordered" evidence="8">
    <location>
        <begin position="77"/>
        <end position="140"/>
    </location>
</feature>
<keyword evidence="12" id="KW-1185">Reference proteome</keyword>
<comment type="caution">
    <text evidence="11">The sequence shown here is derived from an EMBL/GenBank/DDBJ whole genome shotgun (WGS) entry which is preliminary data.</text>
</comment>
<dbReference type="GO" id="GO:0005762">
    <property type="term" value="C:mitochondrial large ribosomal subunit"/>
    <property type="evidence" value="ECO:0007669"/>
    <property type="project" value="TreeGrafter"/>
</dbReference>
<feature type="compositionally biased region" description="Gly residues" evidence="8">
    <location>
        <begin position="99"/>
        <end position="111"/>
    </location>
</feature>
<protein>
    <submittedName>
        <fullName evidence="11">6384_t:CDS:1</fullName>
    </submittedName>
</protein>
<keyword evidence="5" id="KW-0143">Chaperone</keyword>
<evidence type="ECO:0000256" key="7">
    <source>
        <dbReference type="ARBA" id="ARBA00025715"/>
    </source>
</evidence>
<evidence type="ECO:0000256" key="2">
    <source>
        <dbReference type="ARBA" id="ARBA00007320"/>
    </source>
</evidence>
<evidence type="ECO:0000256" key="4">
    <source>
        <dbReference type="ARBA" id="ARBA00023128"/>
    </source>
</evidence>
<name>A0A9N8WLP3_9GLOM</name>
<comment type="similarity">
    <text evidence="7">Belongs to the complex I LYR family. SDHAF1 subfamily.</text>
</comment>
<evidence type="ECO:0000313" key="11">
    <source>
        <dbReference type="EMBL" id="CAG8489714.1"/>
    </source>
</evidence>
<dbReference type="SUPFAM" id="SSF52080">
    <property type="entry name" value="Ribosomal proteins L15p and L18e"/>
    <property type="match status" value="1"/>
</dbReference>
<dbReference type="Pfam" id="PF05347">
    <property type="entry name" value="Complex1_LYR"/>
    <property type="match status" value="1"/>
</dbReference>
<evidence type="ECO:0000313" key="12">
    <source>
        <dbReference type="Proteomes" id="UP000789759"/>
    </source>
</evidence>
<dbReference type="AlphaFoldDB" id="A0A9N8WLP3"/>
<dbReference type="PANTHER" id="PTHR12934">
    <property type="entry name" value="50S RIBOSOMAL PROTEIN L15"/>
    <property type="match status" value="1"/>
</dbReference>